<dbReference type="RefSeq" id="WP_143985911.1">
    <property type="nucleotide sequence ID" value="NZ_CP041692.1"/>
</dbReference>
<dbReference type="OrthoDB" id="3721790at2"/>
<gene>
    <name evidence="5" type="ORF">FOE78_08570</name>
</gene>
<dbReference type="AlphaFoldDB" id="A0A516PXP2"/>
<dbReference type="InterPro" id="IPR018060">
    <property type="entry name" value="HTH_AraC"/>
</dbReference>
<dbReference type="SMART" id="SM00342">
    <property type="entry name" value="HTH_ARAC"/>
    <property type="match status" value="1"/>
</dbReference>
<keyword evidence="3" id="KW-0804">Transcription</keyword>
<dbReference type="InterPro" id="IPR050204">
    <property type="entry name" value="AraC_XylS_family_regulators"/>
</dbReference>
<accession>A0A516PXP2</accession>
<dbReference type="Pfam" id="PF12852">
    <property type="entry name" value="Cupin_6"/>
    <property type="match status" value="1"/>
</dbReference>
<dbReference type="InterPro" id="IPR032783">
    <property type="entry name" value="AraC_lig"/>
</dbReference>
<evidence type="ECO:0000256" key="2">
    <source>
        <dbReference type="ARBA" id="ARBA00023125"/>
    </source>
</evidence>
<keyword evidence="1" id="KW-0805">Transcription regulation</keyword>
<dbReference type="PROSITE" id="PS00041">
    <property type="entry name" value="HTH_ARAC_FAMILY_1"/>
    <property type="match status" value="1"/>
</dbReference>
<dbReference type="InterPro" id="IPR009057">
    <property type="entry name" value="Homeodomain-like_sf"/>
</dbReference>
<evidence type="ECO:0000256" key="3">
    <source>
        <dbReference type="ARBA" id="ARBA00023163"/>
    </source>
</evidence>
<dbReference type="Gene3D" id="1.10.10.60">
    <property type="entry name" value="Homeodomain-like"/>
    <property type="match status" value="2"/>
</dbReference>
<dbReference type="PROSITE" id="PS01124">
    <property type="entry name" value="HTH_ARAC_FAMILY_2"/>
    <property type="match status" value="1"/>
</dbReference>
<dbReference type="Proteomes" id="UP000319263">
    <property type="component" value="Chromosome"/>
</dbReference>
<dbReference type="GO" id="GO:0043565">
    <property type="term" value="F:sequence-specific DNA binding"/>
    <property type="evidence" value="ECO:0007669"/>
    <property type="project" value="InterPro"/>
</dbReference>
<feature type="domain" description="HTH araC/xylS-type" evidence="4">
    <location>
        <begin position="211"/>
        <end position="309"/>
    </location>
</feature>
<name>A0A516PXP2_9ACTN</name>
<evidence type="ECO:0000259" key="4">
    <source>
        <dbReference type="PROSITE" id="PS01124"/>
    </source>
</evidence>
<dbReference type="PANTHER" id="PTHR46796">
    <property type="entry name" value="HTH-TYPE TRANSCRIPTIONAL ACTIVATOR RHAS-RELATED"/>
    <property type="match status" value="1"/>
</dbReference>
<evidence type="ECO:0000313" key="6">
    <source>
        <dbReference type="Proteomes" id="UP000319263"/>
    </source>
</evidence>
<dbReference type="InterPro" id="IPR018062">
    <property type="entry name" value="HTH_AraC-typ_CS"/>
</dbReference>
<dbReference type="SUPFAM" id="SSF46689">
    <property type="entry name" value="Homeodomain-like"/>
    <property type="match status" value="2"/>
</dbReference>
<protein>
    <submittedName>
        <fullName evidence="5">AraC family transcriptional regulator</fullName>
    </submittedName>
</protein>
<reference evidence="5 6" key="1">
    <citation type="submission" date="2019-07" db="EMBL/GenBank/DDBJ databases">
        <title>Microlunatus dokdonensis sp. nov. isolated from the rhizospheric soil of the wild plant Elymus tsukushiensis.</title>
        <authorList>
            <person name="Ghim S.-Y."/>
            <person name="Hwang Y.-J."/>
            <person name="Son J.-S."/>
            <person name="Shin J.-H."/>
        </authorList>
    </citation>
    <scope>NUCLEOTIDE SEQUENCE [LARGE SCALE GENOMIC DNA]</scope>
    <source>
        <strain evidence="5 6">KUDC0627</strain>
    </source>
</reference>
<evidence type="ECO:0000313" key="5">
    <source>
        <dbReference type="EMBL" id="QDP95945.1"/>
    </source>
</evidence>
<evidence type="ECO:0000256" key="1">
    <source>
        <dbReference type="ARBA" id="ARBA00023015"/>
    </source>
</evidence>
<dbReference type="GO" id="GO:0003700">
    <property type="term" value="F:DNA-binding transcription factor activity"/>
    <property type="evidence" value="ECO:0007669"/>
    <property type="project" value="InterPro"/>
</dbReference>
<proteinExistence type="predicted"/>
<dbReference type="Pfam" id="PF12833">
    <property type="entry name" value="HTH_18"/>
    <property type="match status" value="1"/>
</dbReference>
<sequence>MDALSSLLNGPRARGAFLLRSMMSGPWSMRIEDEAPLTVVVLLTGSAFLTPERGEPARLEPGDAVVALGPDPYLVADRPDRSPQVKILPGQRCVTLEGEDLADQLSQGIRSWGNSADPETIMITGTYTSAGEVSRRLLDALPQLVVLPRTQTPSPIVDVLSAEMIKERPGQEVVLDRLLDLLLIDILRSWFTAQHDHAPGWYRATDDPQLGPVLGLIHDHPAEPWTVPGLAAAAGMSRAALARRFTALVGESPMSYLSGWRLALAADLLQESDRTLESIAREVGYGSAFALSTAFKRHHGLSPRDYRTQAA</sequence>
<keyword evidence="6" id="KW-1185">Reference proteome</keyword>
<dbReference type="KEGG" id="mik:FOE78_08570"/>
<dbReference type="PANTHER" id="PTHR46796:SF13">
    <property type="entry name" value="HTH-TYPE TRANSCRIPTIONAL ACTIVATOR RHAS"/>
    <property type="match status" value="1"/>
</dbReference>
<keyword evidence="2" id="KW-0238">DNA-binding</keyword>
<dbReference type="EMBL" id="CP041692">
    <property type="protein sequence ID" value="QDP95945.1"/>
    <property type="molecule type" value="Genomic_DNA"/>
</dbReference>
<organism evidence="5 6">
    <name type="scientific">Microlunatus elymi</name>
    <dbReference type="NCBI Taxonomy" id="2596828"/>
    <lineage>
        <taxon>Bacteria</taxon>
        <taxon>Bacillati</taxon>
        <taxon>Actinomycetota</taxon>
        <taxon>Actinomycetes</taxon>
        <taxon>Propionibacteriales</taxon>
        <taxon>Propionibacteriaceae</taxon>
        <taxon>Microlunatus</taxon>
    </lineage>
</organism>